<keyword evidence="5 8" id="KW-0472">Membrane</keyword>
<dbReference type="AlphaFoldDB" id="A0A1W0XA24"/>
<evidence type="ECO:0000256" key="5">
    <source>
        <dbReference type="ARBA" id="ARBA00023136"/>
    </source>
</evidence>
<dbReference type="OrthoDB" id="10540649at2759"/>
<proteinExistence type="predicted"/>
<comment type="caution">
    <text evidence="9">The sequence shown here is derived from an EMBL/GenBank/DDBJ whole genome shotgun (WGS) entry which is preliminary data.</text>
</comment>
<keyword evidence="3 8" id="KW-0812">Transmembrane</keyword>
<keyword evidence="10" id="KW-1185">Reference proteome</keyword>
<feature type="transmembrane region" description="Helical" evidence="8">
    <location>
        <begin position="236"/>
        <end position="255"/>
    </location>
</feature>
<sequence length="479" mass="53346">MARLCNVNESSPMLQARSAWMHAEWDNENKTFDIGELTNRSAPVVWASAFPHLPFIIGKCCGTDEFSLAGNFVDTLRQICLKLFLRCKIRHAGFGTSANDSLNGVLGDITAGRADVGISAYSINAERANMFDITPSSFTRDYEVVIHESNTYLDTSTPLLTAFVELFSPTVWIIIVVIFVIFTMLLAMADVVQGKMADSPVGPSFADGMKRWSLDLLGSAIATYDIEIRLQFVTKAHVFLVAVWLCWTIMVYFLFTSRLPSILSTGHLKQVPFDTMEGLAESGYTVYGTPYIKSLLESHEKPSHRQVGTDLVALAYVDPAQYNQYIVNLLESGKQVAVIISSDAHNEMAEISCGLVIVIKNLASSLISGLIFPKNSPLRSSFAIEHASMYQQGMLSANYKFYQKFTMDTRTRNCVPRLFTTKIESAFSHLSVGDIYFIIIIWLCGLGGATLLASTEILFHRLGLLFQRFLNSYVLRFPQ</sequence>
<feature type="transmembrane region" description="Helical" evidence="8">
    <location>
        <begin position="171"/>
        <end position="192"/>
    </location>
</feature>
<dbReference type="SUPFAM" id="SSF53850">
    <property type="entry name" value="Periplasmic binding protein-like II"/>
    <property type="match status" value="1"/>
</dbReference>
<evidence type="ECO:0000256" key="3">
    <source>
        <dbReference type="ARBA" id="ARBA00022692"/>
    </source>
</evidence>
<dbReference type="PANTHER" id="PTHR42643">
    <property type="entry name" value="IONOTROPIC RECEPTOR 20A-RELATED"/>
    <property type="match status" value="1"/>
</dbReference>
<evidence type="ECO:0000256" key="8">
    <source>
        <dbReference type="SAM" id="Phobius"/>
    </source>
</evidence>
<dbReference type="GO" id="GO:0005886">
    <property type="term" value="C:plasma membrane"/>
    <property type="evidence" value="ECO:0007669"/>
    <property type="project" value="UniProtKB-SubCell"/>
</dbReference>
<gene>
    <name evidence="9" type="ORF">BV898_01798</name>
</gene>
<organism evidence="9 10">
    <name type="scientific">Hypsibius exemplaris</name>
    <name type="common">Freshwater tardigrade</name>
    <dbReference type="NCBI Taxonomy" id="2072580"/>
    <lineage>
        <taxon>Eukaryota</taxon>
        <taxon>Metazoa</taxon>
        <taxon>Ecdysozoa</taxon>
        <taxon>Tardigrada</taxon>
        <taxon>Eutardigrada</taxon>
        <taxon>Parachela</taxon>
        <taxon>Hypsibioidea</taxon>
        <taxon>Hypsibiidae</taxon>
        <taxon>Hypsibius</taxon>
    </lineage>
</organism>
<protein>
    <submittedName>
        <fullName evidence="9">Uncharacterized protein</fullName>
    </submittedName>
</protein>
<accession>A0A1W0XA24</accession>
<keyword evidence="2" id="KW-1003">Cell membrane</keyword>
<reference evidence="10" key="1">
    <citation type="submission" date="2017-01" db="EMBL/GenBank/DDBJ databases">
        <title>Comparative genomics of anhydrobiosis in the tardigrade Hypsibius dujardini.</title>
        <authorList>
            <person name="Yoshida Y."/>
            <person name="Koutsovoulos G."/>
            <person name="Laetsch D."/>
            <person name="Stevens L."/>
            <person name="Kumar S."/>
            <person name="Horikawa D."/>
            <person name="Ishino K."/>
            <person name="Komine S."/>
            <person name="Tomita M."/>
            <person name="Blaxter M."/>
            <person name="Arakawa K."/>
        </authorList>
    </citation>
    <scope>NUCLEOTIDE SEQUENCE [LARGE SCALE GENOMIC DNA]</scope>
    <source>
        <strain evidence="10">Z151</strain>
    </source>
</reference>
<evidence type="ECO:0000256" key="2">
    <source>
        <dbReference type="ARBA" id="ARBA00022475"/>
    </source>
</evidence>
<keyword evidence="6" id="KW-0675">Receptor</keyword>
<name>A0A1W0XA24_HYPEX</name>
<keyword evidence="4 8" id="KW-1133">Transmembrane helix</keyword>
<feature type="transmembrane region" description="Helical" evidence="8">
    <location>
        <begin position="435"/>
        <end position="459"/>
    </location>
</feature>
<evidence type="ECO:0000313" key="9">
    <source>
        <dbReference type="EMBL" id="OQV24258.1"/>
    </source>
</evidence>
<evidence type="ECO:0000256" key="6">
    <source>
        <dbReference type="ARBA" id="ARBA00023170"/>
    </source>
</evidence>
<keyword evidence="7" id="KW-0325">Glycoprotein</keyword>
<evidence type="ECO:0000313" key="10">
    <source>
        <dbReference type="Proteomes" id="UP000192578"/>
    </source>
</evidence>
<comment type="subcellular location">
    <subcellularLocation>
        <location evidence="1">Cell membrane</location>
        <topology evidence="1">Multi-pass membrane protein</topology>
    </subcellularLocation>
</comment>
<evidence type="ECO:0000256" key="4">
    <source>
        <dbReference type="ARBA" id="ARBA00022989"/>
    </source>
</evidence>
<evidence type="ECO:0000256" key="7">
    <source>
        <dbReference type="ARBA" id="ARBA00023180"/>
    </source>
</evidence>
<dbReference type="Proteomes" id="UP000192578">
    <property type="component" value="Unassembled WGS sequence"/>
</dbReference>
<dbReference type="PANTHER" id="PTHR42643:SF32">
    <property type="entry name" value="IONOTROPIC RECEPTOR 31A, ISOFORM C-RELATED"/>
    <property type="match status" value="1"/>
</dbReference>
<dbReference type="Gene3D" id="3.40.190.10">
    <property type="entry name" value="Periplasmic binding protein-like II"/>
    <property type="match status" value="1"/>
</dbReference>
<dbReference type="EMBL" id="MTYJ01000007">
    <property type="protein sequence ID" value="OQV24258.1"/>
    <property type="molecule type" value="Genomic_DNA"/>
</dbReference>
<dbReference type="InterPro" id="IPR052192">
    <property type="entry name" value="Insect_Ionotropic_Sensory_Rcpt"/>
</dbReference>
<evidence type="ECO:0000256" key="1">
    <source>
        <dbReference type="ARBA" id="ARBA00004651"/>
    </source>
</evidence>